<dbReference type="InterPro" id="IPR050237">
    <property type="entry name" value="ATP-dep_AMP-bd_enzyme"/>
</dbReference>
<evidence type="ECO:0000256" key="1">
    <source>
        <dbReference type="ARBA" id="ARBA00006432"/>
    </source>
</evidence>
<dbReference type="GeneID" id="93642719"/>
<reference evidence="5 6" key="1">
    <citation type="journal article" date="2015" name="Genome Announc.">
        <title>Complete genome sequences for 35 biothreat assay-relevant bacillus species.</title>
        <authorList>
            <person name="Johnson S.L."/>
            <person name="Daligault H.E."/>
            <person name="Davenport K.W."/>
            <person name="Jaissle J."/>
            <person name="Frey K.G."/>
            <person name="Ladner J.T."/>
            <person name="Broomall S.M."/>
            <person name="Bishop-Lilly K.A."/>
            <person name="Bruce D.C."/>
            <person name="Gibbons H.S."/>
            <person name="Coyne S.R."/>
            <person name="Lo C.C."/>
            <person name="Meincke L."/>
            <person name="Munk A.C."/>
            <person name="Koroleva G.I."/>
            <person name="Rosenzweig C.N."/>
            <person name="Palacios G.F."/>
            <person name="Redden C.L."/>
            <person name="Minogue T.D."/>
            <person name="Chain P.S."/>
        </authorList>
    </citation>
    <scope>NUCLEOTIDE SEQUENCE [LARGE SCALE GENOMIC DNA]</scope>
    <source>
        <strain evidence="6">ATCC 14581 / DSM 32 / JCM 2506 / NBRC 15308 / NCIMB 9376 / NCTC 10342 / NRRL B-14308 / VKM B-512</strain>
    </source>
</reference>
<feature type="domain" description="AMP-dependent synthetase/ligase" evidence="3">
    <location>
        <begin position="31"/>
        <end position="398"/>
    </location>
</feature>
<dbReference type="InterPro" id="IPR025110">
    <property type="entry name" value="AMP-bd_C"/>
</dbReference>
<dbReference type="PROSITE" id="PS00455">
    <property type="entry name" value="AMP_BINDING"/>
    <property type="match status" value="1"/>
</dbReference>
<dbReference type="RefSeq" id="WP_034652082.1">
    <property type="nucleotide sequence ID" value="NZ_BCVB01000004.1"/>
</dbReference>
<dbReference type="Gene3D" id="3.40.50.980">
    <property type="match status" value="2"/>
</dbReference>
<dbReference type="KEGG" id="bmeg:BG04_4728"/>
<dbReference type="Gene3D" id="3.30.300.30">
    <property type="match status" value="1"/>
</dbReference>
<evidence type="ECO:0000313" key="5">
    <source>
        <dbReference type="EMBL" id="AJI22144.1"/>
    </source>
</evidence>
<evidence type="ECO:0000313" key="6">
    <source>
        <dbReference type="Proteomes" id="UP000031829"/>
    </source>
</evidence>
<keyword evidence="2" id="KW-0436">Ligase</keyword>
<evidence type="ECO:0000259" key="4">
    <source>
        <dbReference type="Pfam" id="PF13193"/>
    </source>
</evidence>
<accession>A0A0B6AQL9</accession>
<dbReference type="Pfam" id="PF13193">
    <property type="entry name" value="AMP-binding_C"/>
    <property type="match status" value="1"/>
</dbReference>
<dbReference type="EMBL" id="CP009920">
    <property type="protein sequence ID" value="AJI22144.1"/>
    <property type="molecule type" value="Genomic_DNA"/>
</dbReference>
<proteinExistence type="inferred from homology"/>
<dbReference type="InterPro" id="IPR000873">
    <property type="entry name" value="AMP-dep_synth/lig_dom"/>
</dbReference>
<dbReference type="FunFam" id="3.40.50.12780:FF:000003">
    <property type="entry name" value="Long-chain-fatty-acid--CoA ligase FadD"/>
    <property type="match status" value="1"/>
</dbReference>
<feature type="domain" description="AMP-binding enzyme C-terminal" evidence="4">
    <location>
        <begin position="449"/>
        <end position="523"/>
    </location>
</feature>
<dbReference type="PANTHER" id="PTHR43767:SF1">
    <property type="entry name" value="NONRIBOSOMAL PEPTIDE SYNTHASE PES1 (EUROFUNG)-RELATED"/>
    <property type="match status" value="1"/>
</dbReference>
<dbReference type="InterPro" id="IPR020845">
    <property type="entry name" value="AMP-binding_CS"/>
</dbReference>
<dbReference type="CDD" id="cd05936">
    <property type="entry name" value="FC-FACS_FadD_like"/>
    <property type="match status" value="1"/>
</dbReference>
<dbReference type="AlphaFoldDB" id="A0A0B6AQL9"/>
<dbReference type="Gene3D" id="2.30.38.10">
    <property type="entry name" value="Luciferase, Domain 3"/>
    <property type="match status" value="1"/>
</dbReference>
<dbReference type="FunFam" id="3.30.300.30:FF:000008">
    <property type="entry name" value="2,3-dihydroxybenzoate-AMP ligase"/>
    <property type="match status" value="1"/>
</dbReference>
<evidence type="ECO:0000259" key="3">
    <source>
        <dbReference type="Pfam" id="PF00501"/>
    </source>
</evidence>
<gene>
    <name evidence="5" type="ORF">BG04_4728</name>
</gene>
<dbReference type="SUPFAM" id="SSF56801">
    <property type="entry name" value="Acetyl-CoA synthetase-like"/>
    <property type="match status" value="1"/>
</dbReference>
<sequence>MEDVKKWFTPYPEAYTHDIHIEDISLFDMLKETAERYPAHTATRMYQHTLTYQELYHSVRVFAGALQKKGIKKGDRVAIMLPNCPQYIISYFGIAAAGGIVTQVNPMLVEQELEHILNDSGAKKIILLDDFYTRLQEIRNRVDIEEAITVSLQKPFVPASTDLSFLDFLTIKHEFNQPVIHPAHDIAVLQYTGGTTGPSKGAMLTHTNIYTNAVQSYEIFKHDIELGKEKCLTVIPLFHVFGMTSCMHLSILCGNEILLLPRFDLKEVLNTIKKEQPSIFPGVPTMYVAITNHPQAEEYNIESIRICNSGSAPMPVELMKEFERKTGAKVLEGYGLSEASPVTHCNLPFCERKPGTVGLGVPQTAYKIVDVATGTKELPRGELGEIVIKGPQVMKGYWNQPEETAHALRNGWLYTGDIGQIDEDGYLSIVDRKKDMIIASGFNVYPRDIEEVLYEHSHIKEAVVIGVPHPYRGETIKAILVVKEGKSLSKEELTSYCRQHLAAYKIPRIFEFRAELPKTNVGKILRRALREEVVKETM</sequence>
<dbReference type="GO" id="GO:0016878">
    <property type="term" value="F:acid-thiol ligase activity"/>
    <property type="evidence" value="ECO:0007669"/>
    <property type="project" value="UniProtKB-ARBA"/>
</dbReference>
<dbReference type="PANTHER" id="PTHR43767">
    <property type="entry name" value="LONG-CHAIN-FATTY-ACID--COA LIGASE"/>
    <property type="match status" value="1"/>
</dbReference>
<name>A0A0B6AQL9_PRIM2</name>
<dbReference type="Proteomes" id="UP000031829">
    <property type="component" value="Chromosome"/>
</dbReference>
<dbReference type="Pfam" id="PF00501">
    <property type="entry name" value="AMP-binding"/>
    <property type="match status" value="1"/>
</dbReference>
<dbReference type="InterPro" id="IPR045851">
    <property type="entry name" value="AMP-bd_C_sf"/>
</dbReference>
<comment type="similarity">
    <text evidence="1">Belongs to the ATP-dependent AMP-binding enzyme family.</text>
</comment>
<dbReference type="NCBIfam" id="NF004837">
    <property type="entry name" value="PRK06187.1"/>
    <property type="match status" value="1"/>
</dbReference>
<organism evidence="5 6">
    <name type="scientific">Priestia megaterium (strain ATCC 14581 / DSM 32 / CCUG 1817 / JCM 2506 / NBRC 15308 / NCIMB 9376 / NCTC 10342 / NRRL B-14308 / VKM B-512 / Ford 19)</name>
    <name type="common">Bacillus megaterium</name>
    <dbReference type="NCBI Taxonomy" id="1348623"/>
    <lineage>
        <taxon>Bacteria</taxon>
        <taxon>Bacillati</taxon>
        <taxon>Bacillota</taxon>
        <taxon>Bacilli</taxon>
        <taxon>Bacillales</taxon>
        <taxon>Bacillaceae</taxon>
        <taxon>Priestia</taxon>
    </lineage>
</organism>
<protein>
    <submittedName>
        <fullName evidence="5">AMP-binding enzyme family protein</fullName>
    </submittedName>
</protein>
<evidence type="ECO:0000256" key="2">
    <source>
        <dbReference type="ARBA" id="ARBA00022598"/>
    </source>
</evidence>
<dbReference type="HOGENOM" id="CLU_000022_59_7_9"/>